<sequence length="61" mass="6413">IMGPTGAGITTLLNILSGADFRVGDSLDSETQHIQTAQCHINGQKVHLIDAPGVDDTLVRT</sequence>
<dbReference type="SUPFAM" id="SSF52540">
    <property type="entry name" value="P-loop containing nucleoside triphosphate hydrolases"/>
    <property type="match status" value="1"/>
</dbReference>
<organism evidence="2 3">
    <name type="scientific">Botryobasidium botryosum (strain FD-172 SS1)</name>
    <dbReference type="NCBI Taxonomy" id="930990"/>
    <lineage>
        <taxon>Eukaryota</taxon>
        <taxon>Fungi</taxon>
        <taxon>Dikarya</taxon>
        <taxon>Basidiomycota</taxon>
        <taxon>Agaricomycotina</taxon>
        <taxon>Agaricomycetes</taxon>
        <taxon>Cantharellales</taxon>
        <taxon>Botryobasidiaceae</taxon>
        <taxon>Botryobasidium</taxon>
    </lineage>
</organism>
<dbReference type="Proteomes" id="UP000027195">
    <property type="component" value="Unassembled WGS sequence"/>
</dbReference>
<dbReference type="InterPro" id="IPR006073">
    <property type="entry name" value="GTP-bd"/>
</dbReference>
<evidence type="ECO:0000313" key="2">
    <source>
        <dbReference type="EMBL" id="KDQ08746.1"/>
    </source>
</evidence>
<dbReference type="InParanoid" id="A0A067MAW3"/>
<name>A0A067MAW3_BOTB1</name>
<feature type="domain" description="G" evidence="1">
    <location>
        <begin position="1"/>
        <end position="54"/>
    </location>
</feature>
<accession>A0A067MAW3</accession>
<feature type="non-terminal residue" evidence="2">
    <location>
        <position position="1"/>
    </location>
</feature>
<dbReference type="HOGENOM" id="CLU_2928877_0_0_1"/>
<gene>
    <name evidence="2" type="ORF">BOTBODRAFT_118137</name>
</gene>
<evidence type="ECO:0000313" key="3">
    <source>
        <dbReference type="Proteomes" id="UP000027195"/>
    </source>
</evidence>
<dbReference type="InterPro" id="IPR027417">
    <property type="entry name" value="P-loop_NTPase"/>
</dbReference>
<dbReference type="EMBL" id="KL198086">
    <property type="protein sequence ID" value="KDQ08746.1"/>
    <property type="molecule type" value="Genomic_DNA"/>
</dbReference>
<proteinExistence type="predicted"/>
<dbReference type="AlphaFoldDB" id="A0A067MAW3"/>
<reference evidence="3" key="1">
    <citation type="journal article" date="2014" name="Proc. Natl. Acad. Sci. U.S.A.">
        <title>Extensive sampling of basidiomycete genomes demonstrates inadequacy of the white-rot/brown-rot paradigm for wood decay fungi.</title>
        <authorList>
            <person name="Riley R."/>
            <person name="Salamov A.A."/>
            <person name="Brown D.W."/>
            <person name="Nagy L.G."/>
            <person name="Floudas D."/>
            <person name="Held B.W."/>
            <person name="Levasseur A."/>
            <person name="Lombard V."/>
            <person name="Morin E."/>
            <person name="Otillar R."/>
            <person name="Lindquist E.A."/>
            <person name="Sun H."/>
            <person name="LaButti K.M."/>
            <person name="Schmutz J."/>
            <person name="Jabbour D."/>
            <person name="Luo H."/>
            <person name="Baker S.E."/>
            <person name="Pisabarro A.G."/>
            <person name="Walton J.D."/>
            <person name="Blanchette R.A."/>
            <person name="Henrissat B."/>
            <person name="Martin F."/>
            <person name="Cullen D."/>
            <person name="Hibbett D.S."/>
            <person name="Grigoriev I.V."/>
        </authorList>
    </citation>
    <scope>NUCLEOTIDE SEQUENCE [LARGE SCALE GENOMIC DNA]</scope>
    <source>
        <strain evidence="3">FD-172 SS1</strain>
    </source>
</reference>
<evidence type="ECO:0000259" key="1">
    <source>
        <dbReference type="Pfam" id="PF01926"/>
    </source>
</evidence>
<dbReference type="Gene3D" id="3.40.50.300">
    <property type="entry name" value="P-loop containing nucleotide triphosphate hydrolases"/>
    <property type="match status" value="1"/>
</dbReference>
<keyword evidence="3" id="KW-1185">Reference proteome</keyword>
<dbReference type="GO" id="GO:0005525">
    <property type="term" value="F:GTP binding"/>
    <property type="evidence" value="ECO:0007669"/>
    <property type="project" value="InterPro"/>
</dbReference>
<protein>
    <recommendedName>
        <fullName evidence="1">G domain-containing protein</fullName>
    </recommendedName>
</protein>
<dbReference type="CDD" id="cd00882">
    <property type="entry name" value="Ras_like_GTPase"/>
    <property type="match status" value="1"/>
</dbReference>
<dbReference type="Pfam" id="PF01926">
    <property type="entry name" value="MMR_HSR1"/>
    <property type="match status" value="1"/>
</dbReference>
<dbReference type="OrthoDB" id="8954335at2759"/>